<proteinExistence type="predicted"/>
<name>A0AAE9YSZ2_9GAMM</name>
<keyword evidence="4" id="KW-1133">Transmembrane helix</keyword>
<keyword evidence="2" id="KW-0808">Transferase</keyword>
<evidence type="ECO:0000256" key="4">
    <source>
        <dbReference type="ARBA" id="ARBA00022989"/>
    </source>
</evidence>
<keyword evidence="7" id="KW-0325">Glycoprotein</keyword>
<evidence type="ECO:0000256" key="7">
    <source>
        <dbReference type="ARBA" id="ARBA00023180"/>
    </source>
</evidence>
<dbReference type="RefSeq" id="WP_053042756.1">
    <property type="nucleotide sequence ID" value="NZ_CP059735.1"/>
</dbReference>
<dbReference type="InterPro" id="IPR005331">
    <property type="entry name" value="Sulfotransferase"/>
</dbReference>
<dbReference type="Pfam" id="PF03567">
    <property type="entry name" value="Sulfotransfer_2"/>
    <property type="match status" value="1"/>
</dbReference>
<evidence type="ECO:0000256" key="6">
    <source>
        <dbReference type="ARBA" id="ARBA00023136"/>
    </source>
</evidence>
<protein>
    <submittedName>
        <fullName evidence="8">Sulfotransferase family 2 domain-containing protein</fullName>
    </submittedName>
</protein>
<dbReference type="KEGG" id="tact:SG35_007815"/>
<evidence type="ECO:0000313" key="8">
    <source>
        <dbReference type="EMBL" id="WDE00531.1"/>
    </source>
</evidence>
<evidence type="ECO:0000313" key="9">
    <source>
        <dbReference type="Proteomes" id="UP000032568"/>
    </source>
</evidence>
<dbReference type="GO" id="GO:0016051">
    <property type="term" value="P:carbohydrate biosynthetic process"/>
    <property type="evidence" value="ECO:0007669"/>
    <property type="project" value="InterPro"/>
</dbReference>
<dbReference type="EMBL" id="CP059735">
    <property type="protein sequence ID" value="WDE00531.1"/>
    <property type="molecule type" value="Genomic_DNA"/>
</dbReference>
<reference evidence="8 9" key="2">
    <citation type="journal article" date="2022" name="Mar. Drugs">
        <title>Bioassay-Guided Fractionation Leads to the Detection of Cholic Acid Generated by the Rare Thalassomonas sp.</title>
        <authorList>
            <person name="Pheiffer F."/>
            <person name="Schneider Y.K."/>
            <person name="Hansen E.H."/>
            <person name="Andersen J.H."/>
            <person name="Isaksson J."/>
            <person name="Busche T."/>
            <person name="R C."/>
            <person name="Kalinowski J."/>
            <person name="Zyl L.V."/>
            <person name="Trindade M."/>
        </authorList>
    </citation>
    <scope>NUCLEOTIDE SEQUENCE [LARGE SCALE GENOMIC DNA]</scope>
    <source>
        <strain evidence="8 9">A5K-106</strain>
    </source>
</reference>
<accession>A0AAE9YSZ2</accession>
<keyword evidence="6" id="KW-0472">Membrane</keyword>
<dbReference type="PANTHER" id="PTHR12137:SF54">
    <property type="entry name" value="CARBOHYDRATE SULFOTRANSFERASE"/>
    <property type="match status" value="1"/>
</dbReference>
<dbReference type="PANTHER" id="PTHR12137">
    <property type="entry name" value="CARBOHYDRATE SULFOTRANSFERASE"/>
    <property type="match status" value="1"/>
</dbReference>
<dbReference type="GO" id="GO:0008146">
    <property type="term" value="F:sulfotransferase activity"/>
    <property type="evidence" value="ECO:0007669"/>
    <property type="project" value="InterPro"/>
</dbReference>
<organism evidence="8 9">
    <name type="scientific">Thalassomonas actiniarum</name>
    <dbReference type="NCBI Taxonomy" id="485447"/>
    <lineage>
        <taxon>Bacteria</taxon>
        <taxon>Pseudomonadati</taxon>
        <taxon>Pseudomonadota</taxon>
        <taxon>Gammaproteobacteria</taxon>
        <taxon>Alteromonadales</taxon>
        <taxon>Colwelliaceae</taxon>
        <taxon>Thalassomonas</taxon>
    </lineage>
</organism>
<evidence type="ECO:0000256" key="1">
    <source>
        <dbReference type="ARBA" id="ARBA00004323"/>
    </source>
</evidence>
<keyword evidence="3" id="KW-0812">Transmembrane</keyword>
<dbReference type="GO" id="GO:0016020">
    <property type="term" value="C:membrane"/>
    <property type="evidence" value="ECO:0007669"/>
    <property type="project" value="InterPro"/>
</dbReference>
<comment type="subcellular location">
    <subcellularLocation>
        <location evidence="1">Golgi apparatus membrane</location>
        <topology evidence="1">Single-pass type II membrane protein</topology>
    </subcellularLocation>
</comment>
<evidence type="ECO:0000256" key="3">
    <source>
        <dbReference type="ARBA" id="ARBA00022692"/>
    </source>
</evidence>
<dbReference type="InterPro" id="IPR027417">
    <property type="entry name" value="P-loop_NTPase"/>
</dbReference>
<reference evidence="8 9" key="1">
    <citation type="journal article" date="2015" name="Genome Announc.">
        <title>Draft Genome Sequences of Marine Isolates of Thalassomonas viridans and Thalassomonas actiniarum.</title>
        <authorList>
            <person name="Olonade I."/>
            <person name="van Zyl L.J."/>
            <person name="Trindade M."/>
        </authorList>
    </citation>
    <scope>NUCLEOTIDE SEQUENCE [LARGE SCALE GENOMIC DNA]</scope>
    <source>
        <strain evidence="8 9">A5K-106</strain>
    </source>
</reference>
<keyword evidence="5" id="KW-0333">Golgi apparatus</keyword>
<keyword evidence="9" id="KW-1185">Reference proteome</keyword>
<sequence length="224" mass="26299">MFKRLKKIIPFSYYPYKAFMHKHKCIFVHIPKNAGSSVLTLFYDQGGRKHAKWYEFYESNDYFFRRYHKFAIVREPLARLYSAYRYCLKGGNQQSDDLALREIILANSNGFSDFIEFVLDADFLMLQLLFQPQYLYLYDRQLICKIDTVLRYETLHKDWQALAASQGYPMELPKVNAAAVESPVPKISPRALAKVYSLYRLDYQLLAYPQKSECSCDSLEQPGA</sequence>
<evidence type="ECO:0000256" key="5">
    <source>
        <dbReference type="ARBA" id="ARBA00023034"/>
    </source>
</evidence>
<dbReference type="Gene3D" id="3.40.50.300">
    <property type="entry name" value="P-loop containing nucleotide triphosphate hydrolases"/>
    <property type="match status" value="1"/>
</dbReference>
<evidence type="ECO:0000256" key="2">
    <source>
        <dbReference type="ARBA" id="ARBA00022679"/>
    </source>
</evidence>
<dbReference type="AlphaFoldDB" id="A0AAE9YSZ2"/>
<dbReference type="Proteomes" id="UP000032568">
    <property type="component" value="Chromosome"/>
</dbReference>
<gene>
    <name evidence="8" type="ORF">SG35_007815</name>
</gene>
<dbReference type="InterPro" id="IPR018011">
    <property type="entry name" value="Carb_sulfotrans_8-10"/>
</dbReference>